<dbReference type="Pfam" id="PF05378">
    <property type="entry name" value="Hydant_A_N"/>
    <property type="match status" value="1"/>
</dbReference>
<comment type="caution">
    <text evidence="6">The sequence shown here is derived from an EMBL/GenBank/DDBJ whole genome shotgun (WGS) entry which is preliminary data.</text>
</comment>
<feature type="domain" description="Hydantoinase A/oxoprolinase" evidence="3">
    <location>
        <begin position="252"/>
        <end position="556"/>
    </location>
</feature>
<dbReference type="EMBL" id="JADGKB010000002">
    <property type="protein sequence ID" value="KAJ3262355.1"/>
    <property type="molecule type" value="Genomic_DNA"/>
</dbReference>
<comment type="similarity">
    <text evidence="1">Belongs to the oxoprolinase family.</text>
</comment>
<evidence type="ECO:0000259" key="4">
    <source>
        <dbReference type="Pfam" id="PF02538"/>
    </source>
</evidence>
<reference evidence="6" key="1">
    <citation type="submission" date="2020-05" db="EMBL/GenBank/DDBJ databases">
        <title>Phylogenomic resolution of chytrid fungi.</title>
        <authorList>
            <person name="Stajich J.E."/>
            <person name="Amses K."/>
            <person name="Simmons R."/>
            <person name="Seto K."/>
            <person name="Myers J."/>
            <person name="Bonds A."/>
            <person name="Quandt C.A."/>
            <person name="Barry K."/>
            <person name="Liu P."/>
            <person name="Grigoriev I."/>
            <person name="Longcore J.E."/>
            <person name="James T.Y."/>
        </authorList>
    </citation>
    <scope>NUCLEOTIDE SEQUENCE</scope>
    <source>
        <strain evidence="6">PLAUS21</strain>
    </source>
</reference>
<dbReference type="GO" id="GO:0017168">
    <property type="term" value="F:5-oxoprolinase (ATP-hydrolyzing) activity"/>
    <property type="evidence" value="ECO:0007669"/>
    <property type="project" value="TreeGrafter"/>
</dbReference>
<feature type="region of interest" description="Disordered" evidence="2">
    <location>
        <begin position="1286"/>
        <end position="1329"/>
    </location>
</feature>
<proteinExistence type="inferred from homology"/>
<dbReference type="PANTHER" id="PTHR11365">
    <property type="entry name" value="5-OXOPROLINASE RELATED"/>
    <property type="match status" value="1"/>
</dbReference>
<dbReference type="PANTHER" id="PTHR11365:SF2">
    <property type="entry name" value="5-OXOPROLINASE"/>
    <property type="match status" value="1"/>
</dbReference>
<evidence type="ECO:0008006" key="9">
    <source>
        <dbReference type="Google" id="ProtNLM"/>
    </source>
</evidence>
<dbReference type="InterPro" id="IPR045079">
    <property type="entry name" value="Oxoprolinase-like"/>
</dbReference>
<evidence type="ECO:0000313" key="8">
    <source>
        <dbReference type="Proteomes" id="UP001210925"/>
    </source>
</evidence>
<dbReference type="Proteomes" id="UP001210925">
    <property type="component" value="Unassembled WGS sequence"/>
</dbReference>
<dbReference type="InterPro" id="IPR003692">
    <property type="entry name" value="Hydantoinase_B"/>
</dbReference>
<name>A0AAD5UQ78_9FUNG</name>
<evidence type="ECO:0000256" key="2">
    <source>
        <dbReference type="SAM" id="MobiDB-lite"/>
    </source>
</evidence>
<dbReference type="InterPro" id="IPR002821">
    <property type="entry name" value="Hydantoinase_A"/>
</dbReference>
<keyword evidence="8" id="KW-1185">Reference proteome</keyword>
<organism evidence="6 8">
    <name type="scientific">Boothiomyces macroporosus</name>
    <dbReference type="NCBI Taxonomy" id="261099"/>
    <lineage>
        <taxon>Eukaryota</taxon>
        <taxon>Fungi</taxon>
        <taxon>Fungi incertae sedis</taxon>
        <taxon>Chytridiomycota</taxon>
        <taxon>Chytridiomycota incertae sedis</taxon>
        <taxon>Chytridiomycetes</taxon>
        <taxon>Rhizophydiales</taxon>
        <taxon>Terramycetaceae</taxon>
        <taxon>Boothiomyces</taxon>
    </lineage>
</organism>
<dbReference type="GO" id="GO:0006749">
    <property type="term" value="P:glutathione metabolic process"/>
    <property type="evidence" value="ECO:0007669"/>
    <property type="project" value="TreeGrafter"/>
</dbReference>
<protein>
    <recommendedName>
        <fullName evidence="9">5-oxoprolinase</fullName>
    </recommendedName>
</protein>
<gene>
    <name evidence="6" type="ORF">HK103_002770</name>
    <name evidence="7" type="ORF">HK103_002797</name>
</gene>
<feature type="domain" description="Hydantoinase B/oxoprolinase" evidence="4">
    <location>
        <begin position="764"/>
        <end position="1296"/>
    </location>
</feature>
<sequence>MQSKIRVCVDRGGTFTDCIAFVPNHIYPKGSPKPQEPFRTIVVKLLSVDPNNYQDAPREGIRRILEIATGVKHPRDKPVDTSNLELIRMGTTVATNALLERKGEPTALLITKGFGDILKIGNQARPNLFDLSIATPDVLYKQVLEVDERVTLVGYSSVASGLNVQIPEGDDSYVKGITGEWVHILKAPELEKIRPRLERIKSSGIESVAICLMHAFTFPDHELQLQELCKSIGFRHVTISSSVSPMIKLVPRGTSTTADGYLTPCIQRYLDSFFSGFDDGMLALNGQKPKVKVEFMQSDGGLVDAFNFNGSKAILSGPAGGVVGYATTSWQENGKAVIGFDMGGTSTDVSRFGGAFEHVFETITAGIPIQAPQLDINTVAAGGGSRLFFRNGMFVVGPESASAHPGPACYRKNGPLAITDANLQLGRLDPEYFPKIFGKSENEPLDKNATKLGFEKIAKEINAFLAKQDGSKEMSIDEIAYGFIKVANESMCRPIRALTEGKGFKASDHILACFGGAGGQHAFAIARSLGIHTILIHKYSSILSAYGQALADVVYEIQEPAAHTLQASEMKDIKDTCTRLDKLCRKELKQQGFPGSKIETEVYLNLRYQGTDTAIMTLKPTNSWEFEKIFLENYQQEFGFTLPDRSILVDDIRIRGIGKSIATGKDVKWTTVYQELETVNRKPFSKASHTISAYWEGPGRINTPVYLLKDVPVGSEISGPALILDNTSTIAVEPNCKAVVTSEHVVGFVGKQEMVVSETEIVCDPILLSVFGHRFMSIAEQMGRTLQKTSISTNIKERLDFSCALFGPDGGLVANAPHIPVHLGSMQEAVKWQMKHLKNKIKEGTVLLTNHPMAGGSHLPDITVITPVFDNGNIVFFVASRGHHADIGGMQAGSMPPNSRELYQEGAAIKSFQIVKDGVFDEKGITKLLVTDPAQYAGCTGSRCIKDNISDLKAQVAANNRGIQLVKSLIKEFGLSIVQAYMKFIQENAYHAVCDLLKKTHATLGSRLHAVDYMDDGTPIALTVRIDPAKGTASFDFAGTGPQVYANTNAPKSVCYSAIIYCLRCLINLDMPLNQGALGPVSISIPEGCLLNPSETAAVVGGNVLTSQRLCDVIFKAFRACSASQGCCNNLTFGKDAVQEGEGFGYYETIAGGSGAGPTWNGRSGVHTHMTNTRITDPEILERRYPVILREFSLRKNSGGAGQYRGGDGVVREVKAILNQIEFLEELQLSILSERRVFQPYGLNGGDSGAAGMNYLIRSTAKGPLWVNFGGKNSTVMQKGDRIRIETPGGGGYGNPSAKRPLEDVGNPPMKVTKAGGSLLNYTDSQNSV</sequence>
<dbReference type="InterPro" id="IPR008040">
    <property type="entry name" value="Hydant_A_N"/>
</dbReference>
<dbReference type="Pfam" id="PF02538">
    <property type="entry name" value="Hydantoinase_B"/>
    <property type="match status" value="1"/>
</dbReference>
<feature type="domain" description="Hydantoinase/oxoprolinase N-terminal" evidence="5">
    <location>
        <begin position="6"/>
        <end position="232"/>
    </location>
</feature>
<accession>A0AAD5UQ78</accession>
<evidence type="ECO:0000313" key="6">
    <source>
        <dbReference type="EMBL" id="KAJ3262355.1"/>
    </source>
</evidence>
<evidence type="ECO:0000313" key="7">
    <source>
        <dbReference type="EMBL" id="KAJ3262381.1"/>
    </source>
</evidence>
<evidence type="ECO:0000259" key="3">
    <source>
        <dbReference type="Pfam" id="PF01968"/>
    </source>
</evidence>
<dbReference type="GO" id="GO:0005829">
    <property type="term" value="C:cytosol"/>
    <property type="evidence" value="ECO:0007669"/>
    <property type="project" value="TreeGrafter"/>
</dbReference>
<dbReference type="Pfam" id="PF01968">
    <property type="entry name" value="Hydantoinase_A"/>
    <property type="match status" value="1"/>
</dbReference>
<dbReference type="EMBL" id="JADGKB010000002">
    <property type="protein sequence ID" value="KAJ3262381.1"/>
    <property type="molecule type" value="Genomic_DNA"/>
</dbReference>
<feature type="compositionally biased region" description="Polar residues" evidence="2">
    <location>
        <begin position="1320"/>
        <end position="1329"/>
    </location>
</feature>
<evidence type="ECO:0000259" key="5">
    <source>
        <dbReference type="Pfam" id="PF05378"/>
    </source>
</evidence>
<evidence type="ECO:0000256" key="1">
    <source>
        <dbReference type="ARBA" id="ARBA00010403"/>
    </source>
</evidence>